<dbReference type="GO" id="GO:0046872">
    <property type="term" value="F:metal ion binding"/>
    <property type="evidence" value="ECO:0007669"/>
    <property type="project" value="UniProtKB-UniRule"/>
</dbReference>
<evidence type="ECO:0000256" key="6">
    <source>
        <dbReference type="ARBA" id="ARBA00029458"/>
    </source>
</evidence>
<evidence type="ECO:0000259" key="12">
    <source>
        <dbReference type="PROSITE" id="PS00125"/>
    </source>
</evidence>
<dbReference type="PROSITE" id="PS00125">
    <property type="entry name" value="SER_THR_PHOSPHATASE"/>
    <property type="match status" value="1"/>
</dbReference>
<feature type="domain" description="Serine/threonine specific protein phosphatases" evidence="12">
    <location>
        <begin position="378"/>
        <end position="383"/>
    </location>
</feature>
<proteinExistence type="inferred from homology"/>
<accession>A0AA91PYG8</accession>
<evidence type="ECO:0000256" key="3">
    <source>
        <dbReference type="ARBA" id="ARBA00022801"/>
    </source>
</evidence>
<dbReference type="PANTHER" id="PTHR11668:SF423">
    <property type="entry name" value="SERINE_THREONINE-PROTEIN PHOSPHATASE PPQ"/>
    <property type="match status" value="1"/>
</dbReference>
<keyword evidence="4 9" id="KW-0904">Protein phosphatase</keyword>
<dbReference type="GO" id="GO:0004722">
    <property type="term" value="F:protein serine/threonine phosphatase activity"/>
    <property type="evidence" value="ECO:0007669"/>
    <property type="project" value="UniProtKB-UniRule"/>
</dbReference>
<evidence type="ECO:0000256" key="8">
    <source>
        <dbReference type="ARBA" id="ARBA00048336"/>
    </source>
</evidence>
<dbReference type="InterPro" id="IPR029052">
    <property type="entry name" value="Metallo-depent_PP-like"/>
</dbReference>
<reference evidence="13 14" key="1">
    <citation type="submission" date="2017-04" db="EMBL/GenBank/DDBJ databases">
        <title>Draft genome of the yeast Clavispora lusitaniae type strain CBS 6936.</title>
        <authorList>
            <person name="Durrens P."/>
            <person name="Klopp C."/>
            <person name="Biteau N."/>
            <person name="Fitton-Ouhabi V."/>
            <person name="Dementhon K."/>
            <person name="Accoceberry I."/>
            <person name="Sherman D.J."/>
            <person name="Noel T."/>
        </authorList>
    </citation>
    <scope>NUCLEOTIDE SEQUENCE [LARGE SCALE GENOMIC DNA]</scope>
    <source>
        <strain evidence="13 14">CBS 6936</strain>
    </source>
</reference>
<dbReference type="Proteomes" id="UP000195602">
    <property type="component" value="Unassembled WGS sequence"/>
</dbReference>
<dbReference type="GO" id="GO:0005737">
    <property type="term" value="C:cytoplasm"/>
    <property type="evidence" value="ECO:0007669"/>
    <property type="project" value="UniProtKB-SubCell"/>
</dbReference>
<evidence type="ECO:0000256" key="5">
    <source>
        <dbReference type="ARBA" id="ARBA00023211"/>
    </source>
</evidence>
<keyword evidence="2 9" id="KW-0479">Metal-binding</keyword>
<comment type="subcellular location">
    <subcellularLocation>
        <location evidence="9">Cytoplasm</location>
    </subcellularLocation>
</comment>
<comment type="catalytic activity">
    <reaction evidence="7 9">
        <text>O-phospho-L-seryl-[protein] + H2O = L-seryl-[protein] + phosphate</text>
        <dbReference type="Rhea" id="RHEA:20629"/>
        <dbReference type="Rhea" id="RHEA-COMP:9863"/>
        <dbReference type="Rhea" id="RHEA-COMP:11604"/>
        <dbReference type="ChEBI" id="CHEBI:15377"/>
        <dbReference type="ChEBI" id="CHEBI:29999"/>
        <dbReference type="ChEBI" id="CHEBI:43474"/>
        <dbReference type="ChEBI" id="CHEBI:83421"/>
        <dbReference type="EC" id="3.1.3.16"/>
    </reaction>
</comment>
<dbReference type="PRINTS" id="PR00114">
    <property type="entry name" value="STPHPHTASE"/>
</dbReference>
<dbReference type="PANTHER" id="PTHR11668">
    <property type="entry name" value="SERINE/THREONINE PROTEIN PHOSPHATASE"/>
    <property type="match status" value="1"/>
</dbReference>
<evidence type="ECO:0000256" key="11">
    <source>
        <dbReference type="SAM" id="MobiDB-lite"/>
    </source>
</evidence>
<feature type="compositionally biased region" description="Polar residues" evidence="11">
    <location>
        <begin position="1"/>
        <end position="11"/>
    </location>
</feature>
<dbReference type="Pfam" id="PF00149">
    <property type="entry name" value="Metallophos"/>
    <property type="match status" value="1"/>
</dbReference>
<keyword evidence="5 9" id="KW-0464">Manganese</keyword>
<evidence type="ECO:0000256" key="4">
    <source>
        <dbReference type="ARBA" id="ARBA00022912"/>
    </source>
</evidence>
<evidence type="ECO:0000313" key="13">
    <source>
        <dbReference type="EMBL" id="OVF07807.1"/>
    </source>
</evidence>
<comment type="catalytic activity">
    <reaction evidence="8 9 10">
        <text>O-phospho-L-threonyl-[protein] + H2O = L-threonyl-[protein] + phosphate</text>
        <dbReference type="Rhea" id="RHEA:47004"/>
        <dbReference type="Rhea" id="RHEA-COMP:11060"/>
        <dbReference type="Rhea" id="RHEA-COMP:11605"/>
        <dbReference type="ChEBI" id="CHEBI:15377"/>
        <dbReference type="ChEBI" id="CHEBI:30013"/>
        <dbReference type="ChEBI" id="CHEBI:43474"/>
        <dbReference type="ChEBI" id="CHEBI:61977"/>
        <dbReference type="EC" id="3.1.3.16"/>
    </reaction>
</comment>
<evidence type="ECO:0000256" key="9">
    <source>
        <dbReference type="PIRNR" id="PIRNR000909"/>
    </source>
</evidence>
<evidence type="ECO:0000256" key="2">
    <source>
        <dbReference type="ARBA" id="ARBA00022723"/>
    </source>
</evidence>
<feature type="compositionally biased region" description="Basic and acidic residues" evidence="11">
    <location>
        <begin position="225"/>
        <end position="241"/>
    </location>
</feature>
<feature type="compositionally biased region" description="Low complexity" evidence="11">
    <location>
        <begin position="12"/>
        <end position="29"/>
    </location>
</feature>
<evidence type="ECO:0000313" key="14">
    <source>
        <dbReference type="Proteomes" id="UP000195602"/>
    </source>
</evidence>
<feature type="compositionally biased region" description="Polar residues" evidence="11">
    <location>
        <begin position="111"/>
        <end position="151"/>
    </location>
</feature>
<dbReference type="KEGG" id="clus:A9F13_11g01529"/>
<feature type="compositionally biased region" description="Polar residues" evidence="11">
    <location>
        <begin position="53"/>
        <end position="73"/>
    </location>
</feature>
<keyword evidence="9" id="KW-0963">Cytoplasm</keyword>
<dbReference type="InterPro" id="IPR004843">
    <property type="entry name" value="Calcineurin-like_PHP"/>
</dbReference>
<dbReference type="FunFam" id="3.60.21.10:FF:000026">
    <property type="entry name" value="Serine/threonine-protein phosphatase"/>
    <property type="match status" value="1"/>
</dbReference>
<name>A0AA91PYG8_CLALS</name>
<gene>
    <name evidence="13" type="ORF">A9F13_11g01529</name>
</gene>
<dbReference type="InterPro" id="IPR050341">
    <property type="entry name" value="PP1_catalytic_subunit"/>
</dbReference>
<evidence type="ECO:0000256" key="1">
    <source>
        <dbReference type="ARBA" id="ARBA00001936"/>
    </source>
</evidence>
<dbReference type="EMBL" id="LYUB02000011">
    <property type="protein sequence ID" value="OVF07807.1"/>
    <property type="molecule type" value="Genomic_DNA"/>
</dbReference>
<evidence type="ECO:0000256" key="10">
    <source>
        <dbReference type="RuleBase" id="RU004273"/>
    </source>
</evidence>
<feature type="region of interest" description="Disordered" evidence="11">
    <location>
        <begin position="111"/>
        <end position="251"/>
    </location>
</feature>
<evidence type="ECO:0000256" key="7">
    <source>
        <dbReference type="ARBA" id="ARBA00047761"/>
    </source>
</evidence>
<dbReference type="SMART" id="SM00156">
    <property type="entry name" value="PP2Ac"/>
    <property type="match status" value="1"/>
</dbReference>
<dbReference type="Pfam" id="PF16891">
    <property type="entry name" value="STPPase_N"/>
    <property type="match status" value="1"/>
</dbReference>
<dbReference type="SUPFAM" id="SSF56300">
    <property type="entry name" value="Metallo-dependent phosphatases"/>
    <property type="match status" value="1"/>
</dbReference>
<dbReference type="AlphaFoldDB" id="A0AA91PYG8"/>
<protein>
    <recommendedName>
        <fullName evidence="9 10">Serine/threonine-protein phosphatase</fullName>
        <ecNumber evidence="9 10">3.1.3.16</ecNumber>
    </recommendedName>
</protein>
<dbReference type="InterPro" id="IPR011159">
    <property type="entry name" value="PPPtase_PPZ/Ppq1"/>
</dbReference>
<feature type="region of interest" description="Disordered" evidence="11">
    <location>
        <begin position="1"/>
        <end position="95"/>
    </location>
</feature>
<sequence>MGNNPSKNDLPNTSANSTSGGASSGVNAGELDADESSSPLSRPTGFGRHINYHGSSNRTQDDSMMNIKSSPQSIPAPKTSQRRSKKHSPSSRQYEFDIDASMAILLASQSGSPFSSSKWRDSSQQVHEYGSSTESSRSADLSISPVFTSSGENKDESSLSSESLVNSPVYVKGDAFQNPSETSLDPIVEASSESTPEPKKSMISTKKSVSKKTSTDMSSPIPKSHIKDTWPRQKTSSEESHSPPLIPMNKKSDIDLDGVINRLLAIGMKKDTNGSSKSRKNREKLPLTTQEIKFILAKSRSIFMDQPTLLKLSPPVKIVGDIHGQFHDLIRIFNSCGYPPYTNYLFLGDYVDRGHRSLETILLLLCYKIKYPENFFMLRGNHESANITKIYGFYDECKRRLPLIAGSHKLWKNFVDVFNTLPLAATINDKIFCIHGGLSPDLHNMRQIEQIQRPTDIPDKGLLADLLWSDPDPSVKSFSLTNWPKNDRGVSYCFGKKHVDYFLSTFKMDLIVRGHMVVEDGYEFFNKRKLVTVFSAPNYCGEFNNYGAVMNVDKSLCCSFELLKPQ</sequence>
<organism evidence="13 14">
    <name type="scientific">Clavispora lusitaniae</name>
    <name type="common">Candida lusitaniae</name>
    <dbReference type="NCBI Taxonomy" id="36911"/>
    <lineage>
        <taxon>Eukaryota</taxon>
        <taxon>Fungi</taxon>
        <taxon>Dikarya</taxon>
        <taxon>Ascomycota</taxon>
        <taxon>Saccharomycotina</taxon>
        <taxon>Pichiomycetes</taxon>
        <taxon>Metschnikowiaceae</taxon>
        <taxon>Clavispora</taxon>
    </lineage>
</organism>
<keyword evidence="3 9" id="KW-0378">Hydrolase</keyword>
<dbReference type="EC" id="3.1.3.16" evidence="9 10"/>
<comment type="caution">
    <text evidence="13">The sequence shown here is derived from an EMBL/GenBank/DDBJ whole genome shotgun (WGS) entry which is preliminary data.</text>
</comment>
<dbReference type="GO" id="GO:0007059">
    <property type="term" value="P:chromosome segregation"/>
    <property type="evidence" value="ECO:0007669"/>
    <property type="project" value="TreeGrafter"/>
</dbReference>
<dbReference type="InterPro" id="IPR006186">
    <property type="entry name" value="Ser/Thr-sp_prot-phosphatase"/>
</dbReference>
<dbReference type="PIRSF" id="PIRSF000909">
    <property type="entry name" value="PPPtase_PPZ"/>
    <property type="match status" value="1"/>
</dbReference>
<comment type="cofactor">
    <cofactor evidence="1 9">
        <name>Mn(2+)</name>
        <dbReference type="ChEBI" id="CHEBI:29035"/>
    </cofactor>
</comment>
<dbReference type="Gene3D" id="3.60.21.10">
    <property type="match status" value="1"/>
</dbReference>
<feature type="compositionally biased region" description="Basic residues" evidence="11">
    <location>
        <begin position="80"/>
        <end position="89"/>
    </location>
</feature>
<feature type="compositionally biased region" description="Low complexity" evidence="11">
    <location>
        <begin position="201"/>
        <end position="219"/>
    </location>
</feature>
<dbReference type="GO" id="GO:0005634">
    <property type="term" value="C:nucleus"/>
    <property type="evidence" value="ECO:0007669"/>
    <property type="project" value="TreeGrafter"/>
</dbReference>
<dbReference type="InterPro" id="IPR031675">
    <property type="entry name" value="STPPase_N"/>
</dbReference>
<comment type="similarity">
    <text evidence="6 9">Belongs to the PPP phosphatase family. PP-Z subfamily.</text>
</comment>
<dbReference type="GO" id="GO:0007346">
    <property type="term" value="P:regulation of mitotic cell cycle"/>
    <property type="evidence" value="ECO:0007669"/>
    <property type="project" value="TreeGrafter"/>
</dbReference>